<evidence type="ECO:0000313" key="10">
    <source>
        <dbReference type="Proteomes" id="UP000070258"/>
    </source>
</evidence>
<keyword evidence="4 6" id="KW-1133">Transmembrane helix</keyword>
<proteinExistence type="predicted"/>
<dbReference type="STRING" id="239498.AXK60_04420"/>
<keyword evidence="11" id="KW-1185">Reference proteome</keyword>
<keyword evidence="5 6" id="KW-0472">Membrane</keyword>
<evidence type="ECO:0000256" key="4">
    <source>
        <dbReference type="ARBA" id="ARBA00022989"/>
    </source>
</evidence>
<dbReference type="OrthoDB" id="7359894at2"/>
<evidence type="ECO:0000259" key="7">
    <source>
        <dbReference type="Pfam" id="PF04024"/>
    </source>
</evidence>
<dbReference type="EMBL" id="LSRE01000023">
    <property type="protein sequence ID" value="KXO95923.1"/>
    <property type="molecule type" value="Genomic_DNA"/>
</dbReference>
<protein>
    <recommendedName>
        <fullName evidence="7">Phage shock protein PspC N-terminal domain-containing protein</fullName>
    </recommendedName>
</protein>
<accession>A0A138AXE0</accession>
<dbReference type="Proteomes" id="UP000070258">
    <property type="component" value="Unassembled WGS sequence"/>
</dbReference>
<evidence type="ECO:0000256" key="6">
    <source>
        <dbReference type="SAM" id="Phobius"/>
    </source>
</evidence>
<sequence length="75" mass="8474">MTENTPFTQSPYTPAPQKRFARDLQNNWIGGVCAGIARYFGIDATLVRVLFVVSCLLPGPQFLLYLLLWLVMPKD</sequence>
<dbReference type="RefSeq" id="WP_068569799.1">
    <property type="nucleotide sequence ID" value="NZ_LSRE01000023.1"/>
</dbReference>
<dbReference type="PANTHER" id="PTHR33885">
    <property type="entry name" value="PHAGE SHOCK PROTEIN C"/>
    <property type="match status" value="1"/>
</dbReference>
<dbReference type="PANTHER" id="PTHR33885:SF3">
    <property type="entry name" value="PHAGE SHOCK PROTEIN C"/>
    <property type="match status" value="1"/>
</dbReference>
<comment type="subcellular location">
    <subcellularLocation>
        <location evidence="1">Cell membrane</location>
        <topology evidence="1">Single-pass membrane protein</topology>
    </subcellularLocation>
</comment>
<keyword evidence="3 6" id="KW-0812">Transmembrane</keyword>
<reference evidence="10" key="2">
    <citation type="submission" date="2016-02" db="EMBL/GenBank/DDBJ databases">
        <authorList>
            <person name="Wen L."/>
            <person name="He K."/>
            <person name="Yang H."/>
        </authorList>
    </citation>
    <scope>NUCLEOTIDE SEQUENCE [LARGE SCALE GENOMIC DNA]</scope>
    <source>
        <strain evidence="10">JCM 15929</strain>
    </source>
</reference>
<dbReference type="InterPro" id="IPR007168">
    <property type="entry name" value="Phageshock_PspC_N"/>
</dbReference>
<feature type="domain" description="Phage shock protein PspC N-terminal" evidence="7">
    <location>
        <begin position="18"/>
        <end position="74"/>
    </location>
</feature>
<evidence type="ECO:0000256" key="3">
    <source>
        <dbReference type="ARBA" id="ARBA00022692"/>
    </source>
</evidence>
<organism evidence="9 10">
    <name type="scientific">Tsukamurella pseudospumae</name>
    <dbReference type="NCBI Taxonomy" id="239498"/>
    <lineage>
        <taxon>Bacteria</taxon>
        <taxon>Bacillati</taxon>
        <taxon>Actinomycetota</taxon>
        <taxon>Actinomycetes</taxon>
        <taxon>Mycobacteriales</taxon>
        <taxon>Tsukamurellaceae</taxon>
        <taxon>Tsukamurella</taxon>
    </lineage>
</organism>
<evidence type="ECO:0000256" key="2">
    <source>
        <dbReference type="ARBA" id="ARBA00022475"/>
    </source>
</evidence>
<evidence type="ECO:0000256" key="5">
    <source>
        <dbReference type="ARBA" id="ARBA00023136"/>
    </source>
</evidence>
<comment type="caution">
    <text evidence="9">The sequence shown here is derived from an EMBL/GenBank/DDBJ whole genome shotgun (WGS) entry which is preliminary data.</text>
</comment>
<keyword evidence="2" id="KW-1003">Cell membrane</keyword>
<dbReference type="EMBL" id="LSRF01000001">
    <property type="protein sequence ID" value="KXP15110.1"/>
    <property type="molecule type" value="Genomic_DNA"/>
</dbReference>
<dbReference type="AlphaFoldDB" id="A0A138AXE0"/>
<feature type="transmembrane region" description="Helical" evidence="6">
    <location>
        <begin position="49"/>
        <end position="71"/>
    </location>
</feature>
<evidence type="ECO:0000313" key="11">
    <source>
        <dbReference type="Proteomes" id="UP000070409"/>
    </source>
</evidence>
<reference evidence="8 11" key="3">
    <citation type="submission" date="2016-02" db="EMBL/GenBank/DDBJ databases">
        <authorList>
            <person name="Teng J.L."/>
            <person name="Tang Y."/>
            <person name="Huang Y."/>
            <person name="Guo F."/>
            <person name="Wei W."/>
            <person name="Chen J.H."/>
            <person name="Wong S.Y."/>
            <person name="Lau S.K."/>
            <person name="Woo P.C."/>
        </authorList>
    </citation>
    <scope>NUCLEOTIDE SEQUENCE [LARGE SCALE GENOMIC DNA]</scope>
    <source>
        <strain evidence="8 11">JCM 13375</strain>
    </source>
</reference>
<dbReference type="InterPro" id="IPR052027">
    <property type="entry name" value="PspC"/>
</dbReference>
<gene>
    <name evidence="9" type="ORF">AXK60_04420</name>
    <name evidence="8" type="ORF">AXK61_04555</name>
</gene>
<evidence type="ECO:0000256" key="1">
    <source>
        <dbReference type="ARBA" id="ARBA00004162"/>
    </source>
</evidence>
<evidence type="ECO:0000313" key="8">
    <source>
        <dbReference type="EMBL" id="KXO95923.1"/>
    </source>
</evidence>
<reference evidence="9" key="1">
    <citation type="submission" date="2016-02" db="EMBL/GenBank/DDBJ databases">
        <authorList>
            <person name="Teng J.L."/>
            <person name="Yang Y."/>
            <person name="Huang Y."/>
            <person name="Guo F."/>
            <person name="Wei W."/>
            <person name="Chen J.H."/>
            <person name="Wong S.Y."/>
            <person name="Lau S.K."/>
            <person name="Woo P.C."/>
        </authorList>
    </citation>
    <scope>NUCLEOTIDE SEQUENCE</scope>
    <source>
        <strain evidence="9">JCM 15929</strain>
    </source>
</reference>
<dbReference type="GO" id="GO:0005886">
    <property type="term" value="C:plasma membrane"/>
    <property type="evidence" value="ECO:0007669"/>
    <property type="project" value="UniProtKB-SubCell"/>
</dbReference>
<dbReference type="Pfam" id="PF04024">
    <property type="entry name" value="PspC"/>
    <property type="match status" value="1"/>
</dbReference>
<evidence type="ECO:0000313" key="9">
    <source>
        <dbReference type="EMBL" id="KXP15110.1"/>
    </source>
</evidence>
<name>A0A138AXE0_9ACTN</name>
<dbReference type="Proteomes" id="UP000070409">
    <property type="component" value="Unassembled WGS sequence"/>
</dbReference>